<keyword evidence="3" id="KW-1185">Reference proteome</keyword>
<dbReference type="PANTHER" id="PTHR33710">
    <property type="entry name" value="BNAC02G09200D PROTEIN"/>
    <property type="match status" value="1"/>
</dbReference>
<sequence>MANSMQLTFLNDLEPRKTACRIQVKIINTWRHFMKDVGESMELILCEVQISNAYDASQMFVNPEIPEAGLFTSEGIEEFENDFQKLSDDEIGEDDRVKEDGVDTIEEEKQDDEAEEKDQVAGELVKKQGARKRQFKPTVGAGGTSVLRMVQAELANAKEITLNSWRRRVHQTPNKGHQKPSFMNRVNLLEWLCQQELVWFHFYSVMLGGIQGEIYAGCACGSVGQRRHKCNDFGYKWNDLDMVIAPQFVEWPKVVGIDYGPVFLRLDPVGRSGGLALFYNNEYQIKILYSSNRMIDVEAVALGKTIRNSGLLEFSARGNKLSWQGRIGKGKRAVMVRCRLDRALENEEWHRLFPCFYTEYLGIVASDHCPVVAYLEDKNPRRKGQFRFDKRWIGQEGLLESITMGWSDYSDGREDGIVEKISNCLQKKMLNQNES</sequence>
<dbReference type="Gramene" id="Bo3g184390.1">
    <property type="protein sequence ID" value="Bo3g184390.1"/>
    <property type="gene ID" value="Bo3g184390"/>
</dbReference>
<dbReference type="Proteomes" id="UP000032141">
    <property type="component" value="Chromosome C3"/>
</dbReference>
<dbReference type="EnsemblPlants" id="Bo3g184390.1">
    <property type="protein sequence ID" value="Bo3g184390.1"/>
    <property type="gene ID" value="Bo3g184390"/>
</dbReference>
<dbReference type="PANTHER" id="PTHR33710:SF62">
    <property type="entry name" value="DUF4283 DOMAIN PROTEIN"/>
    <property type="match status" value="1"/>
</dbReference>
<reference evidence="2" key="2">
    <citation type="submission" date="2015-03" db="UniProtKB">
        <authorList>
            <consortium name="EnsemblPlants"/>
        </authorList>
    </citation>
    <scope>IDENTIFICATION</scope>
</reference>
<proteinExistence type="predicted"/>
<evidence type="ECO:0000256" key="1">
    <source>
        <dbReference type="SAM" id="MobiDB-lite"/>
    </source>
</evidence>
<organism evidence="2 3">
    <name type="scientific">Brassica oleracea var. oleracea</name>
    <dbReference type="NCBI Taxonomy" id="109376"/>
    <lineage>
        <taxon>Eukaryota</taxon>
        <taxon>Viridiplantae</taxon>
        <taxon>Streptophyta</taxon>
        <taxon>Embryophyta</taxon>
        <taxon>Tracheophyta</taxon>
        <taxon>Spermatophyta</taxon>
        <taxon>Magnoliopsida</taxon>
        <taxon>eudicotyledons</taxon>
        <taxon>Gunneridae</taxon>
        <taxon>Pentapetalae</taxon>
        <taxon>rosids</taxon>
        <taxon>malvids</taxon>
        <taxon>Brassicales</taxon>
        <taxon>Brassicaceae</taxon>
        <taxon>Brassiceae</taxon>
        <taxon>Brassica</taxon>
    </lineage>
</organism>
<dbReference type="HOGENOM" id="CLU_630660_0_0_1"/>
<protein>
    <recommendedName>
        <fullName evidence="4">DUF4283 domain-containing protein</fullName>
    </recommendedName>
</protein>
<dbReference type="eggNOG" id="KOG1075">
    <property type="taxonomic scope" value="Eukaryota"/>
</dbReference>
<dbReference type="AlphaFoldDB" id="A0A0D3BN04"/>
<evidence type="ECO:0008006" key="4">
    <source>
        <dbReference type="Google" id="ProtNLM"/>
    </source>
</evidence>
<feature type="compositionally biased region" description="Basic and acidic residues" evidence="1">
    <location>
        <begin position="89"/>
        <end position="101"/>
    </location>
</feature>
<evidence type="ECO:0000313" key="3">
    <source>
        <dbReference type="Proteomes" id="UP000032141"/>
    </source>
</evidence>
<dbReference type="InterPro" id="IPR036691">
    <property type="entry name" value="Endo/exonu/phosph_ase_sf"/>
</dbReference>
<accession>A0A0D3BN04</accession>
<feature type="region of interest" description="Disordered" evidence="1">
    <location>
        <begin position="89"/>
        <end position="121"/>
    </location>
</feature>
<feature type="compositionally biased region" description="Acidic residues" evidence="1">
    <location>
        <begin position="102"/>
        <end position="116"/>
    </location>
</feature>
<reference evidence="2 3" key="1">
    <citation type="journal article" date="2014" name="Genome Biol.">
        <title>Transcriptome and methylome profiling reveals relics of genome dominance in the mesopolyploid Brassica oleracea.</title>
        <authorList>
            <person name="Parkin I.A."/>
            <person name="Koh C."/>
            <person name="Tang H."/>
            <person name="Robinson S.J."/>
            <person name="Kagale S."/>
            <person name="Clarke W.E."/>
            <person name="Town C.D."/>
            <person name="Nixon J."/>
            <person name="Krishnakumar V."/>
            <person name="Bidwell S.L."/>
            <person name="Denoeud F."/>
            <person name="Belcram H."/>
            <person name="Links M.G."/>
            <person name="Just J."/>
            <person name="Clarke C."/>
            <person name="Bender T."/>
            <person name="Huebert T."/>
            <person name="Mason A.S."/>
            <person name="Pires J.C."/>
            <person name="Barker G."/>
            <person name="Moore J."/>
            <person name="Walley P.G."/>
            <person name="Manoli S."/>
            <person name="Batley J."/>
            <person name="Edwards D."/>
            <person name="Nelson M.N."/>
            <person name="Wang X."/>
            <person name="Paterson A.H."/>
            <person name="King G."/>
            <person name="Bancroft I."/>
            <person name="Chalhoub B."/>
            <person name="Sharpe A.G."/>
        </authorList>
    </citation>
    <scope>NUCLEOTIDE SEQUENCE</scope>
    <source>
        <strain evidence="2 3">cv. TO1000</strain>
    </source>
</reference>
<dbReference type="SUPFAM" id="SSF56219">
    <property type="entry name" value="DNase I-like"/>
    <property type="match status" value="1"/>
</dbReference>
<evidence type="ECO:0000313" key="2">
    <source>
        <dbReference type="EnsemblPlants" id="Bo3g184390.1"/>
    </source>
</evidence>
<name>A0A0D3BN04_BRAOL</name>